<dbReference type="EMBL" id="JACHXJ010000009">
    <property type="protein sequence ID" value="MBB3131902.1"/>
    <property type="molecule type" value="Genomic_DNA"/>
</dbReference>
<dbReference type="Pfam" id="PF00005">
    <property type="entry name" value="ABC_tran"/>
    <property type="match status" value="2"/>
</dbReference>
<dbReference type="GO" id="GO:0016887">
    <property type="term" value="F:ATP hydrolysis activity"/>
    <property type="evidence" value="ECO:0007669"/>
    <property type="project" value="InterPro"/>
</dbReference>
<dbReference type="PROSITE" id="PS50893">
    <property type="entry name" value="ABC_TRANSPORTER_2"/>
    <property type="match status" value="2"/>
</dbReference>
<dbReference type="FunFam" id="3.40.50.300:FF:000070">
    <property type="entry name" value="Putative ABC transporter ATP-binding component"/>
    <property type="match status" value="1"/>
</dbReference>
<protein>
    <submittedName>
        <fullName evidence="6">ATPase subunit of ABC transporter with duplicated ATPase domains</fullName>
    </submittedName>
</protein>
<name>A0A839TZ54_9BACL</name>
<accession>A0A839TZ54</accession>
<evidence type="ECO:0000313" key="6">
    <source>
        <dbReference type="EMBL" id="MBB3131902.1"/>
    </source>
</evidence>
<dbReference type="GO" id="GO:0005524">
    <property type="term" value="F:ATP binding"/>
    <property type="evidence" value="ECO:0007669"/>
    <property type="project" value="UniProtKB-KW"/>
</dbReference>
<dbReference type="InterPro" id="IPR003439">
    <property type="entry name" value="ABC_transporter-like_ATP-bd"/>
</dbReference>
<dbReference type="CDD" id="cd03221">
    <property type="entry name" value="ABCF_EF-3"/>
    <property type="match status" value="2"/>
</dbReference>
<dbReference type="Proteomes" id="UP000517523">
    <property type="component" value="Unassembled WGS sequence"/>
</dbReference>
<feature type="domain" description="ABC transporter" evidence="5">
    <location>
        <begin position="2"/>
        <end position="252"/>
    </location>
</feature>
<dbReference type="Gene3D" id="3.40.50.300">
    <property type="entry name" value="P-loop containing nucleotide triphosphate hydrolases"/>
    <property type="match status" value="2"/>
</dbReference>
<gene>
    <name evidence="6" type="ORF">FHS19_006628</name>
</gene>
<comment type="caution">
    <text evidence="6">The sequence shown here is derived from an EMBL/GenBank/DDBJ whole genome shotgun (WGS) entry which is preliminary data.</text>
</comment>
<dbReference type="InterPro" id="IPR027417">
    <property type="entry name" value="P-loop_NTPase"/>
</dbReference>
<reference evidence="6 7" key="1">
    <citation type="submission" date="2020-08" db="EMBL/GenBank/DDBJ databases">
        <title>Genomic Encyclopedia of Type Strains, Phase III (KMG-III): the genomes of soil and plant-associated and newly described type strains.</title>
        <authorList>
            <person name="Whitman W."/>
        </authorList>
    </citation>
    <scope>NUCLEOTIDE SEQUENCE [LARGE SCALE GENOMIC DNA]</scope>
    <source>
        <strain evidence="6 7">CECT 5831</strain>
    </source>
</reference>
<keyword evidence="4" id="KW-0175">Coiled coil</keyword>
<dbReference type="PANTHER" id="PTHR42855:SF2">
    <property type="entry name" value="DRUG RESISTANCE ABC TRANSPORTER,ATP-BINDING PROTEIN"/>
    <property type="match status" value="1"/>
</dbReference>
<feature type="domain" description="ABC transporter" evidence="5">
    <location>
        <begin position="320"/>
        <end position="536"/>
    </location>
</feature>
<dbReference type="InterPro" id="IPR032781">
    <property type="entry name" value="ABC_tran_Xtn"/>
</dbReference>
<evidence type="ECO:0000259" key="5">
    <source>
        <dbReference type="PROSITE" id="PS50893"/>
    </source>
</evidence>
<evidence type="ECO:0000256" key="1">
    <source>
        <dbReference type="ARBA" id="ARBA00022737"/>
    </source>
</evidence>
<dbReference type="Pfam" id="PF12848">
    <property type="entry name" value="ABC_tran_Xtn"/>
    <property type="match status" value="1"/>
</dbReference>
<dbReference type="RefSeq" id="WP_183587366.1">
    <property type="nucleotide sequence ID" value="NZ_JACHXJ010000009.1"/>
</dbReference>
<proteinExistence type="predicted"/>
<evidence type="ECO:0000256" key="3">
    <source>
        <dbReference type="ARBA" id="ARBA00022840"/>
    </source>
</evidence>
<dbReference type="PANTHER" id="PTHR42855">
    <property type="entry name" value="ABC TRANSPORTER ATP-BINDING SUBUNIT"/>
    <property type="match status" value="1"/>
</dbReference>
<organism evidence="6 7">
    <name type="scientific">Paenibacillus rhizosphaerae</name>
    <dbReference type="NCBI Taxonomy" id="297318"/>
    <lineage>
        <taxon>Bacteria</taxon>
        <taxon>Bacillati</taxon>
        <taxon>Bacillota</taxon>
        <taxon>Bacilli</taxon>
        <taxon>Bacillales</taxon>
        <taxon>Paenibacillaceae</taxon>
        <taxon>Paenibacillus</taxon>
    </lineage>
</organism>
<dbReference type="SMART" id="SM00382">
    <property type="entry name" value="AAA"/>
    <property type="match status" value="2"/>
</dbReference>
<evidence type="ECO:0000256" key="4">
    <source>
        <dbReference type="SAM" id="Coils"/>
    </source>
</evidence>
<keyword evidence="3" id="KW-0067">ATP-binding</keyword>
<evidence type="ECO:0000313" key="7">
    <source>
        <dbReference type="Proteomes" id="UP000517523"/>
    </source>
</evidence>
<dbReference type="SUPFAM" id="SSF52540">
    <property type="entry name" value="P-loop containing nucleoside triphosphate hydrolases"/>
    <property type="match status" value="2"/>
</dbReference>
<keyword evidence="1" id="KW-0677">Repeat</keyword>
<evidence type="ECO:0000256" key="2">
    <source>
        <dbReference type="ARBA" id="ARBA00022741"/>
    </source>
</evidence>
<dbReference type="InterPro" id="IPR051309">
    <property type="entry name" value="ABCF_ATPase"/>
</dbReference>
<keyword evidence="2" id="KW-0547">Nucleotide-binding</keyword>
<feature type="coiled-coil region" evidence="4">
    <location>
        <begin position="248"/>
        <end position="275"/>
    </location>
</feature>
<dbReference type="InterPro" id="IPR003593">
    <property type="entry name" value="AAA+_ATPase"/>
</dbReference>
<sequence>MISTSGVTLRYGKRALFEDVNIKFTAGNCYGLIGANGAGKSTFLKILSGEIEPNQGDVHMTPGERLAVLKQNHFEYDEYPVLETVIMGHGRLYTIMKEKDALYAKADFSEEDGLRAGELEGEFAELNGWDAEPDAAALLIGLGIPRELHDKKMVELSGNEKVRVLLAQALFGRPNNLLLDEPTNHLDLESIQWLENFLMDYEGTVIVVSHDRHFLNKVCTHIADIDFGKIQLYVGNYDFWYESSKLALELQRESNKKKEEKIKELQAFIQRFSANASKSKQATSRKKQLEKITLDDIRPSNRKYPFLHFKPEREAGKQLLTVDRITKTIEGEKVLDELSFVVNKGDKIAFVGPNGLPKSMLFEVLMGKAEPDAGEFSWGVTTTQAYFPKDNSEYFDGVDLNLVEWLRQFSKDQDETFLRGFLGRMLFSGEEALKKASVLSGGEKVRCMLAKMMLNGANVLLLDEPTNHLDLESITALNNGLIDFDGTILFTSHDHQFIQTIANRIIEITPNGIIDKVMTYDEYLENDEIKALREQMYPQEV</sequence>
<dbReference type="FunFam" id="3.40.50.300:FF:000011">
    <property type="entry name" value="Putative ABC transporter ATP-binding component"/>
    <property type="match status" value="1"/>
</dbReference>
<dbReference type="AlphaFoldDB" id="A0A839TZ54"/>